<dbReference type="EMBL" id="JACHBG010000037">
    <property type="protein sequence ID" value="MBB6489330.1"/>
    <property type="molecule type" value="Genomic_DNA"/>
</dbReference>
<proteinExistence type="predicted"/>
<evidence type="ECO:0000313" key="1">
    <source>
        <dbReference type="EMBL" id="MBB6489330.1"/>
    </source>
</evidence>
<comment type="caution">
    <text evidence="1">The sequence shown here is derived from an EMBL/GenBank/DDBJ whole genome shotgun (WGS) entry which is preliminary data.</text>
</comment>
<accession>A0A7X0IY26</accession>
<evidence type="ECO:0000313" key="2">
    <source>
        <dbReference type="Proteomes" id="UP000565576"/>
    </source>
</evidence>
<reference evidence="1 2" key="1">
    <citation type="submission" date="2020-08" db="EMBL/GenBank/DDBJ databases">
        <title>Genomic Encyclopedia of Type Strains, Phase IV (KMG-V): Genome sequencing to study the core and pangenomes of soil and plant-associated prokaryotes.</title>
        <authorList>
            <person name="Whitman W."/>
        </authorList>
    </citation>
    <scope>NUCLEOTIDE SEQUENCE [LARGE SCALE GENOMIC DNA]</scope>
    <source>
        <strain evidence="1 2">SEMIA 4060</strain>
    </source>
</reference>
<name>A0A7X0IY26_9HYPH</name>
<protein>
    <submittedName>
        <fullName evidence="1">Uncharacterized protein</fullName>
    </submittedName>
</protein>
<gene>
    <name evidence="1" type="ORF">GGD46_006657</name>
</gene>
<dbReference type="Proteomes" id="UP000565576">
    <property type="component" value="Unassembled WGS sequence"/>
</dbReference>
<sequence length="38" mass="4265">MLVLDVADDGLDGWLSSHLSFDGRRHAALLWLVKTRSL</sequence>
<dbReference type="AlphaFoldDB" id="A0A7X0IY26"/>
<organism evidence="1 2">
    <name type="scientific">Rhizobium lusitanum</name>
    <dbReference type="NCBI Taxonomy" id="293958"/>
    <lineage>
        <taxon>Bacteria</taxon>
        <taxon>Pseudomonadati</taxon>
        <taxon>Pseudomonadota</taxon>
        <taxon>Alphaproteobacteria</taxon>
        <taxon>Hyphomicrobiales</taxon>
        <taxon>Rhizobiaceae</taxon>
        <taxon>Rhizobium/Agrobacterium group</taxon>
        <taxon>Rhizobium</taxon>
    </lineage>
</organism>